<evidence type="ECO:0000256" key="1">
    <source>
        <dbReference type="SAM" id="MobiDB-lite"/>
    </source>
</evidence>
<feature type="compositionally biased region" description="Basic and acidic residues" evidence="1">
    <location>
        <begin position="31"/>
        <end position="41"/>
    </location>
</feature>
<dbReference type="EMBL" id="JBCLVG010000001">
    <property type="protein sequence ID" value="MEN1946255.1"/>
    <property type="molecule type" value="Genomic_DNA"/>
</dbReference>
<gene>
    <name evidence="2" type="ORF">WJX64_06850</name>
</gene>
<feature type="region of interest" description="Disordered" evidence="1">
    <location>
        <begin position="27"/>
        <end position="54"/>
    </location>
</feature>
<organism evidence="2 3">
    <name type="scientific">Leifsonia stereocauli</name>
    <dbReference type="NCBI Taxonomy" id="3134136"/>
    <lineage>
        <taxon>Bacteria</taxon>
        <taxon>Bacillati</taxon>
        <taxon>Actinomycetota</taxon>
        <taxon>Actinomycetes</taxon>
        <taxon>Micrococcales</taxon>
        <taxon>Microbacteriaceae</taxon>
        <taxon>Leifsonia</taxon>
    </lineage>
</organism>
<dbReference type="RefSeq" id="WP_342112714.1">
    <property type="nucleotide sequence ID" value="NZ_JBCAUN010000001.1"/>
</dbReference>
<proteinExistence type="predicted"/>
<keyword evidence="3" id="KW-1185">Reference proteome</keyword>
<reference evidence="2 3" key="1">
    <citation type="submission" date="2024-03" db="EMBL/GenBank/DDBJ databases">
        <title>YIM 134122 draft genome.</title>
        <authorList>
            <person name="Zuo S."/>
            <person name="Xiong L."/>
        </authorList>
    </citation>
    <scope>NUCLEOTIDE SEQUENCE [LARGE SCALE GENOMIC DNA]</scope>
    <source>
        <strain evidence="2 3">YIM 134122</strain>
    </source>
</reference>
<sequence length="54" mass="6258">MLNWLMRTWFSCVEWGRVAIQTLGGGNGDPEALRTLDEANKKAWPAGTRRRRQR</sequence>
<comment type="caution">
    <text evidence="2">The sequence shown here is derived from an EMBL/GenBank/DDBJ whole genome shotgun (WGS) entry which is preliminary data.</text>
</comment>
<name>A0ABU9W3N2_9MICO</name>
<evidence type="ECO:0000313" key="2">
    <source>
        <dbReference type="EMBL" id="MEN1946255.1"/>
    </source>
</evidence>
<dbReference type="Proteomes" id="UP001425155">
    <property type="component" value="Unassembled WGS sequence"/>
</dbReference>
<evidence type="ECO:0000313" key="3">
    <source>
        <dbReference type="Proteomes" id="UP001425155"/>
    </source>
</evidence>
<accession>A0ABU9W3N2</accession>
<protein>
    <submittedName>
        <fullName evidence="2">Uncharacterized protein</fullName>
    </submittedName>
</protein>